<sequence length="837" mass="91083">MNSSSLFLAAEDSSSSAVFNALYGFFSSPFFIFVAGLVLLGLFFWYLASDKDKVKRNIGTFFILGISTFSIASLLTNSIRYGIDIKGGTSFTLRVVPNIIDGMEQPIDMDKACTAIQERLDASGTNEVSVMAQGKDKILIQVPVTEDAEVDALRDNVTRIAKLELLKVHPNSDVILSDVDPETRRPRAVPTGFRVMKHVFEDDQGKKHESDLVIERRSNAQSQEVYITGKDIASANPDYQNKGHVNVSLSTSGAYKMKKLTSSMQLGRDRLAVVLDDKVVSAPVVQNTLYKEFSISGLDGKGEAENLSKILSNPLTNKLEVLGEQKVSASLGLSALEQGEMSGIIGLLFVFAFVYVYYRFAGIVAMMGLAINAIVLLGIMSLFGFVLTLPGIAGIVLTLGIAVDANVLIYERMREEREQGRSFGTALRNSFEKAFSAIFDSNITSLLTALILFWLASGSIKGFAVTTSVGVLTSMIGALIVTRVLFYWADRFGVMKDAKFLNLFKNLKTVDFMGKARIVTISTISVLVLCAGYAAYKGEGCLGIDFTGGSSLSYNIPLGKEDLLKYQDVDAAVSQLRGSLSKAATVQEFTNPAKSNTIQIRCANEQDAKLVEDYLKKNVSGVKAFYAETDAPKDADSLEPPSRETVSALLGETFFNTAIWALAAGMFGIMMYLALRYEWSFAIGALVSTLHDIVAVILLVIVFGMELNIIHISAFLTIAGYSINDTIIIYDRIRERLRVAPEDEPIKDIMNEAINSTLSRTLLTSLCTLAVIACLFFFGGPAMRDFSATMMIGVIVGTYSSIFIASPVVLACSKKHNLRKEVQAAHVATVPSSSADE</sequence>
<dbReference type="InterPro" id="IPR054384">
    <property type="entry name" value="SecDF_P1_head"/>
</dbReference>
<feature type="transmembrane region" description="Helical" evidence="9">
    <location>
        <begin position="681"/>
        <end position="703"/>
    </location>
</feature>
<dbReference type="HAMAP" id="MF_01464_B">
    <property type="entry name" value="SecF_B"/>
    <property type="match status" value="1"/>
</dbReference>
<reference evidence="15" key="1">
    <citation type="submission" date="2016-09" db="EMBL/GenBank/DDBJ databases">
        <authorList>
            <person name="Koehorst J."/>
        </authorList>
    </citation>
    <scope>NUCLEOTIDE SEQUENCE [LARGE SCALE GENOMIC DNA]</scope>
</reference>
<feature type="transmembrane region" description="Helical" evidence="9">
    <location>
        <begin position="341"/>
        <end position="358"/>
    </location>
</feature>
<evidence type="ECO:0000256" key="1">
    <source>
        <dbReference type="ARBA" id="ARBA00004651"/>
    </source>
</evidence>
<dbReference type="PATRIC" id="fig|1679444.3.peg.681"/>
<dbReference type="Pfam" id="PF22599">
    <property type="entry name" value="SecDF_P1_head"/>
    <property type="match status" value="1"/>
</dbReference>
<evidence type="ECO:0000259" key="11">
    <source>
        <dbReference type="Pfam" id="PF02355"/>
    </source>
</evidence>
<evidence type="ECO:0000256" key="3">
    <source>
        <dbReference type="ARBA" id="ARBA00022475"/>
    </source>
</evidence>
<dbReference type="STRING" id="1679444.PYTT_1202"/>
<feature type="transmembrane region" description="Helical" evidence="9">
    <location>
        <begin position="462"/>
        <end position="486"/>
    </location>
</feature>
<feature type="domain" description="SecDF P1 head subdomain" evidence="13">
    <location>
        <begin position="222"/>
        <end position="312"/>
    </location>
</feature>
<comment type="subcellular location">
    <subcellularLocation>
        <location evidence="1 9">Cell membrane</location>
        <topology evidence="1 9">Multi-pass membrane protein</topology>
    </subcellularLocation>
</comment>
<dbReference type="Pfam" id="PF02355">
    <property type="entry name" value="SecD_SecF_C"/>
    <property type="match status" value="2"/>
</dbReference>
<dbReference type="PANTHER" id="PTHR30081">
    <property type="entry name" value="PROTEIN-EXPORT MEMBRANE PROTEIN SEC"/>
    <property type="match status" value="1"/>
</dbReference>
<evidence type="ECO:0000256" key="8">
    <source>
        <dbReference type="ARBA" id="ARBA00023136"/>
    </source>
</evidence>
<dbReference type="PANTHER" id="PTHR30081:SF1">
    <property type="entry name" value="PROTEIN TRANSLOCASE SUBUNIT SECD"/>
    <property type="match status" value="1"/>
</dbReference>
<feature type="domain" description="Protein export membrane protein SecD/SecF C-terminal" evidence="11">
    <location>
        <begin position="637"/>
        <end position="814"/>
    </location>
</feature>
<dbReference type="InterPro" id="IPR048631">
    <property type="entry name" value="SecD_1st"/>
</dbReference>
<evidence type="ECO:0000256" key="10">
    <source>
        <dbReference type="HAMAP-Rule" id="MF_01464"/>
    </source>
</evidence>
<dbReference type="Gene3D" id="3.30.70.3400">
    <property type="match status" value="1"/>
</dbReference>
<dbReference type="InterPro" id="IPR005791">
    <property type="entry name" value="SecD"/>
</dbReference>
<feature type="transmembrane region" description="Helical" evidence="9">
    <location>
        <begin position="654"/>
        <end position="674"/>
    </location>
</feature>
<dbReference type="RefSeq" id="WP_067776059.1">
    <property type="nucleotide sequence ID" value="NZ_LIGX01000026.1"/>
</dbReference>
<keyword evidence="7 9" id="KW-0811">Translocation</keyword>
<evidence type="ECO:0000256" key="5">
    <source>
        <dbReference type="ARBA" id="ARBA00022927"/>
    </source>
</evidence>
<feature type="transmembrane region" description="Helical" evidence="9">
    <location>
        <begin position="790"/>
        <end position="812"/>
    </location>
</feature>
<keyword evidence="4 9" id="KW-0812">Transmembrane</keyword>
<feature type="transmembrane region" description="Helical" evidence="9">
    <location>
        <begin position="365"/>
        <end position="386"/>
    </location>
</feature>
<evidence type="ECO:0000256" key="7">
    <source>
        <dbReference type="ARBA" id="ARBA00023010"/>
    </source>
</evidence>
<keyword evidence="3 9" id="KW-1003">Cell membrane</keyword>
<evidence type="ECO:0000256" key="2">
    <source>
        <dbReference type="ARBA" id="ARBA00022448"/>
    </source>
</evidence>
<comment type="caution">
    <text evidence="9">Lacks conserved residue(s) required for the propagation of feature annotation.</text>
</comment>
<dbReference type="SUPFAM" id="SSF82866">
    <property type="entry name" value="Multidrug efflux transporter AcrB transmembrane domain"/>
    <property type="match status" value="2"/>
</dbReference>
<dbReference type="KEGG" id="agl:PYTT_1202"/>
<feature type="transmembrane region" description="Helical" evidence="9">
    <location>
        <begin position="20"/>
        <end position="46"/>
    </location>
</feature>
<proteinExistence type="inferred from homology"/>
<comment type="subunit">
    <text evidence="9">Forms a complex with SecF. Part of the essential Sec protein translocation apparatus which comprises SecA, SecYEG and auxiliary proteins SecDF. Other proteins may also be involved.</text>
</comment>
<accession>A0A1C7PBE0</accession>
<dbReference type="Pfam" id="PF07549">
    <property type="entry name" value="Sec_GG"/>
    <property type="match status" value="1"/>
</dbReference>
<dbReference type="NCBIfam" id="TIGR00916">
    <property type="entry name" value="2A0604s01"/>
    <property type="match status" value="2"/>
</dbReference>
<evidence type="ECO:0000256" key="9">
    <source>
        <dbReference type="HAMAP-Rule" id="MF_01463"/>
    </source>
</evidence>
<comment type="similarity">
    <text evidence="10">Belongs to the SecD/SecF family. SecF subfamily.</text>
</comment>
<keyword evidence="8 9" id="KW-0472">Membrane</keyword>
<dbReference type="HAMAP" id="MF_01463_B">
    <property type="entry name" value="SecD_B"/>
    <property type="match status" value="1"/>
</dbReference>
<dbReference type="InterPro" id="IPR048634">
    <property type="entry name" value="SecD_SecF_C"/>
</dbReference>
<dbReference type="GO" id="GO:0043952">
    <property type="term" value="P:protein transport by the Sec complex"/>
    <property type="evidence" value="ECO:0007669"/>
    <property type="project" value="UniProtKB-UniRule"/>
</dbReference>
<dbReference type="AlphaFoldDB" id="A0A1C7PBE0"/>
<comment type="subunit">
    <text evidence="10">Forms a complex with SecD. Part of the essential Sec protein translocation apparatus which comprises SecA, SecYEG and auxiliary proteins SecDF. Other proteins may also be involved.</text>
</comment>
<name>A0A1C7PBE0_9BACT</name>
<dbReference type="GO" id="GO:0006605">
    <property type="term" value="P:protein targeting"/>
    <property type="evidence" value="ECO:0007669"/>
    <property type="project" value="UniProtKB-UniRule"/>
</dbReference>
<dbReference type="GO" id="GO:0015450">
    <property type="term" value="F:protein-transporting ATPase activity"/>
    <property type="evidence" value="ECO:0007669"/>
    <property type="project" value="InterPro"/>
</dbReference>
<dbReference type="NCBIfam" id="TIGR01129">
    <property type="entry name" value="secD"/>
    <property type="match status" value="1"/>
</dbReference>
<dbReference type="Gene3D" id="1.20.1640.10">
    <property type="entry name" value="Multidrug efflux transporter AcrB transmembrane domain"/>
    <property type="match status" value="2"/>
</dbReference>
<evidence type="ECO:0000259" key="12">
    <source>
        <dbReference type="Pfam" id="PF21760"/>
    </source>
</evidence>
<evidence type="ECO:0000313" key="14">
    <source>
        <dbReference type="EMBL" id="SEH85054.1"/>
    </source>
</evidence>
<protein>
    <recommendedName>
        <fullName evidence="9 10">Multifunctional fusion protein</fullName>
    </recommendedName>
    <domain>
        <recommendedName>
            <fullName evidence="9">Protein translocase subunit SecD</fullName>
        </recommendedName>
    </domain>
    <domain>
        <recommendedName>
            <fullName evidence="10">Protein-export membrane protein SecF</fullName>
        </recommendedName>
    </domain>
</protein>
<dbReference type="InterPro" id="IPR022813">
    <property type="entry name" value="SecD/SecF_arch_bac"/>
</dbReference>
<dbReference type="PRINTS" id="PR01755">
    <property type="entry name" value="SECFTRNLCASE"/>
</dbReference>
<keyword evidence="15" id="KW-1185">Reference proteome</keyword>
<dbReference type="Proteomes" id="UP000176204">
    <property type="component" value="Chromosome I"/>
</dbReference>
<dbReference type="GO" id="GO:0065002">
    <property type="term" value="P:intracellular protein transmembrane transport"/>
    <property type="evidence" value="ECO:0007669"/>
    <property type="project" value="UniProtKB-UniRule"/>
</dbReference>
<gene>
    <name evidence="9" type="primary">secD</name>
    <name evidence="10" type="synonym">secF</name>
    <name evidence="14" type="ORF">PYTT_1202</name>
</gene>
<dbReference type="OrthoDB" id="9805019at2"/>
<feature type="transmembrane region" description="Helical" evidence="9">
    <location>
        <begin position="434"/>
        <end position="456"/>
    </location>
</feature>
<evidence type="ECO:0000259" key="13">
    <source>
        <dbReference type="Pfam" id="PF22599"/>
    </source>
</evidence>
<keyword evidence="2 9" id="KW-0813">Transport</keyword>
<evidence type="ECO:0000256" key="6">
    <source>
        <dbReference type="ARBA" id="ARBA00022989"/>
    </source>
</evidence>
<dbReference type="InterPro" id="IPR022646">
    <property type="entry name" value="SecD/SecF_CS"/>
</dbReference>
<feature type="domain" description="Protein export membrane protein SecD/SecF C-terminal" evidence="11">
    <location>
        <begin position="316"/>
        <end position="486"/>
    </location>
</feature>
<comment type="function">
    <text evidence="9">Part of the Sec protein translocase complex. Interacts with the SecYEG preprotein conducting channel. SecDF uses the proton motive force (PMF) to complete protein translocation after the ATP-dependent function of SecA.</text>
</comment>
<dbReference type="NCBIfam" id="TIGR00966">
    <property type="entry name" value="transloc_SecF"/>
    <property type="match status" value="1"/>
</dbReference>
<dbReference type="Gene3D" id="3.30.1360.200">
    <property type="match status" value="1"/>
</dbReference>
<feature type="transmembrane region" description="Helical" evidence="9">
    <location>
        <begin position="392"/>
        <end position="413"/>
    </location>
</feature>
<feature type="transmembrane region" description="Helical" evidence="9">
    <location>
        <begin position="709"/>
        <end position="730"/>
    </location>
</feature>
<feature type="transmembrane region" description="Helical" evidence="9">
    <location>
        <begin position="757"/>
        <end position="778"/>
    </location>
</feature>
<comment type="similarity">
    <text evidence="9">Belongs to the SecD/SecF family. SecD subfamily.</text>
</comment>
<dbReference type="EMBL" id="LT629973">
    <property type="protein sequence ID" value="SEH85054.1"/>
    <property type="molecule type" value="Genomic_DNA"/>
</dbReference>
<evidence type="ECO:0000313" key="15">
    <source>
        <dbReference type="Proteomes" id="UP000176204"/>
    </source>
</evidence>
<dbReference type="InterPro" id="IPR022645">
    <property type="entry name" value="SecD/SecF_bac"/>
</dbReference>
<feature type="transmembrane region" description="Helical" evidence="9">
    <location>
        <begin position="58"/>
        <end position="76"/>
    </location>
</feature>
<dbReference type="Pfam" id="PF21760">
    <property type="entry name" value="SecD_1st"/>
    <property type="match status" value="1"/>
</dbReference>
<feature type="domain" description="Protein translocase subunit SecDF P1" evidence="12">
    <location>
        <begin position="109"/>
        <end position="168"/>
    </location>
</feature>
<dbReference type="InterPro" id="IPR055344">
    <property type="entry name" value="SecD_SecF_C_bact"/>
</dbReference>
<keyword evidence="6 9" id="KW-1133">Transmembrane helix</keyword>
<feature type="transmembrane region" description="Helical" evidence="9">
    <location>
        <begin position="518"/>
        <end position="536"/>
    </location>
</feature>
<dbReference type="InterPro" id="IPR005665">
    <property type="entry name" value="SecF_bac"/>
</dbReference>
<organism evidence="14 15">
    <name type="scientific">Akkermansia glycaniphila</name>
    <dbReference type="NCBI Taxonomy" id="1679444"/>
    <lineage>
        <taxon>Bacteria</taxon>
        <taxon>Pseudomonadati</taxon>
        <taxon>Verrucomicrobiota</taxon>
        <taxon>Verrucomicrobiia</taxon>
        <taxon>Verrucomicrobiales</taxon>
        <taxon>Akkermansiaceae</taxon>
        <taxon>Akkermansia</taxon>
    </lineage>
</organism>
<evidence type="ECO:0000256" key="4">
    <source>
        <dbReference type="ARBA" id="ARBA00022692"/>
    </source>
</evidence>
<keyword evidence="5 9" id="KW-0653">Protein transport</keyword>
<dbReference type="GO" id="GO:0005886">
    <property type="term" value="C:plasma membrane"/>
    <property type="evidence" value="ECO:0007669"/>
    <property type="project" value="UniProtKB-SubCell"/>
</dbReference>